<evidence type="ECO:0000313" key="2">
    <source>
        <dbReference type="Proteomes" id="UP000053429"/>
    </source>
</evidence>
<name>A0A101TDR6_9ACTN</name>
<accession>A0A101TDR6</accession>
<dbReference type="EMBL" id="LMWY01000091">
    <property type="protein sequence ID" value="KUN90398.1"/>
    <property type="molecule type" value="Genomic_DNA"/>
</dbReference>
<proteinExistence type="predicted"/>
<dbReference type="InterPro" id="IPR025851">
    <property type="entry name" value="SUKH-4"/>
</dbReference>
<protein>
    <recommendedName>
        <fullName evidence="3">SUKH-4 immunity protein</fullName>
    </recommendedName>
</protein>
<dbReference type="AlphaFoldDB" id="A0A101TDR6"/>
<dbReference type="Proteomes" id="UP000053429">
    <property type="component" value="Unassembled WGS sequence"/>
</dbReference>
<organism evidence="1 2">
    <name type="scientific">Streptomyces caeruleatus</name>
    <dbReference type="NCBI Taxonomy" id="661399"/>
    <lineage>
        <taxon>Bacteria</taxon>
        <taxon>Bacillati</taxon>
        <taxon>Actinomycetota</taxon>
        <taxon>Actinomycetes</taxon>
        <taxon>Kitasatosporales</taxon>
        <taxon>Streptomycetaceae</taxon>
        <taxon>Streptomyces</taxon>
    </lineage>
</organism>
<evidence type="ECO:0000313" key="1">
    <source>
        <dbReference type="EMBL" id="KUN90398.1"/>
    </source>
</evidence>
<dbReference type="OrthoDB" id="3860495at2"/>
<dbReference type="Pfam" id="PF14435">
    <property type="entry name" value="SUKH-4"/>
    <property type="match status" value="1"/>
</dbReference>
<sequence length="313" mass="34455">MGEETVVEESLDEADWFFDERAPDDVSAVFAIHSPTGWRVDDATVPPPPRVPATVRHAVLVEGMWVLAGDGGLFAVSVPPLKVLPPDTDAQPVSWLPEPLVTEHVGLAVPRIPDAAQAAARGDASSKPWYEQSFGSGTCKRLSVSDIPQGLGNERARRFLIDVGLPAIEGFLHLRTRSPHDDGLRAVPWPPDAKVGISDSDGPFFDIGFWMRSRLLLDGSTGQVLRDTTGGPDTTLAGSSLAQFFTMVRLFDEHRKALYPSRADRQDWHGILREWCREIDPVALEGEVWQVVLGPYDFEDNTWDLVSPDGRFP</sequence>
<keyword evidence="2" id="KW-1185">Reference proteome</keyword>
<dbReference type="STRING" id="661399.AQJ67_44210"/>
<gene>
    <name evidence="1" type="ORF">AQJ67_44210</name>
</gene>
<comment type="caution">
    <text evidence="1">The sequence shown here is derived from an EMBL/GenBank/DDBJ whole genome shotgun (WGS) entry which is preliminary data.</text>
</comment>
<reference evidence="1 2" key="1">
    <citation type="submission" date="2015-10" db="EMBL/GenBank/DDBJ databases">
        <title>Draft genome sequence of Streptomyces caeruleatus NRRL B-24802, type strain for the species Streptomyces caeruleatus.</title>
        <authorList>
            <person name="Ruckert C."/>
            <person name="Winkler A."/>
            <person name="Kalinowski J."/>
            <person name="Kampfer P."/>
            <person name="Glaeser S."/>
        </authorList>
    </citation>
    <scope>NUCLEOTIDE SEQUENCE [LARGE SCALE GENOMIC DNA]</scope>
    <source>
        <strain evidence="1 2">NRRL B-24802</strain>
    </source>
</reference>
<evidence type="ECO:0008006" key="3">
    <source>
        <dbReference type="Google" id="ProtNLM"/>
    </source>
</evidence>